<sequence length="1344" mass="150191">METKSPCPPYTVTVRRNPPRRARPTPSSAVPNSLPRSPPRNISSFPIEDILSIEVPEKQLLTEHPSSSENLKVFLRVRPLISQRETAKIEKTAAEMKKTTKNAWPKNPKSTNALPKKLKKSYEVCVTVNDAHSVTLLPPQSLQDAKRIKSEVYEGFSHVFSSQASQREVYEEMVNPLVEDFLKGKSGMLAALGPSGSGKTHTIFGCGRDPGMVPLALRRILSQEEGEKKKSRRIFYLSMFEISSEKGKSEKIFDLSQDGADLCIQQSSIKGVQQAVLYDAQQAESLIACGLLKRATAMTNSNSQSSRSQCIINIRCEYTRAGGKVGDNSNSAVLTIVDLAGAEREKKTGNQGVRLLESNFINNTSMVFGLCLRSLLEHQKNPRKPMQKHFQNSLLTRYLRDYLEGKKRMALLLTVRPGEEDYLDTSFLLRQASPYTKIKFDIVEEHGILNHNKRPVQTTPSMGKLKRMKLNQTENCEINQRSIERPELPNEEAAVEGVKDDSLTGVLVQSEEIITIEANERNILRVDHVELERKERNHQILQNFGKALWKVLKEYKRKLEVAENEICTLRDCLSCEKTRSAELENQLRDWQSNCCCRKGVSSEESSREEDEFRGKGSLDCEARQSTDQNEVDENVTCTPRDCIIIKKTRWAELENELMDWQSNCRCRKGVSSEVSSREVDELRRKISLDFEDHQSIGCNEVTSEAYSCHLEGSAHARNDERLDSTIAQQLESSIEDATGVEDLMKLIEMKAEITDLNGKATAVLSGSHSCTDQEYGQEEESSDSVVRTSKATFINRDENDLLEEDHTLFDSVLPDCSVSSSKSSLFVENKSPFQVWEDQTQNEEDKVKSDAHTRTEERLDSTVGHMTAQKFERSIEDITGVEVPKIPDGMKAESINLKGKENALLSGSPSCTDQEYEQEEESFGNSKILNLLFVFSSNFCTSQATSISRDENDLLEEDHMLFDSVLPECTINSSESSLLVENNSSFPVVEDQTQNEEDKTAKTLESSTEDATGVEDQKIPDGMKAESTDLNGKANALLSGSPSFPDQEYEREENFFDSVVSTSQATSINRDEASLLEEDHTLFDSVLPECTVNSSESSLFIENNCSFPVLEDQTHNKEDKTAQKLESSIEDATGVEDLMKPNEMKAEITRLNGKATAVLTGSRSCTDQEDGQEMESSEFVVCTSQATFINRDGASLLEEDHALFDPVLAECTVSSSESSLFVEYNSSFPVVQNQSQNEEDKKPLGPSTMLMPEEVVHALGCHDNNTPEAVTKHGSCTKLQNADRPKRRLLPVSSILLKDIGNIDFKDENEKPKGVKAEKKGTSGKNRTQGSTSLIRLLKDNLAI</sequence>
<protein>
    <submittedName>
        <fullName evidence="2">Uncharacterized protein LOC107816679 isoform X1</fullName>
    </submittedName>
</protein>
<accession>A0AC58TY89</accession>
<gene>
    <name evidence="2" type="primary">LOC107816679</name>
</gene>
<keyword evidence="1" id="KW-1185">Reference proteome</keyword>
<evidence type="ECO:0000313" key="1">
    <source>
        <dbReference type="Proteomes" id="UP000790787"/>
    </source>
</evidence>
<reference evidence="2" key="2">
    <citation type="submission" date="2025-08" db="UniProtKB">
        <authorList>
            <consortium name="RefSeq"/>
        </authorList>
    </citation>
    <scope>IDENTIFICATION</scope>
    <source>
        <tissue evidence="2">Leaf</tissue>
    </source>
</reference>
<dbReference type="Proteomes" id="UP000790787">
    <property type="component" value="Chromosome 23"/>
</dbReference>
<evidence type="ECO:0000313" key="2">
    <source>
        <dbReference type="RefSeq" id="XP_075102207.1"/>
    </source>
</evidence>
<name>A0AC58TY89_TOBAC</name>
<reference evidence="1" key="1">
    <citation type="journal article" date="2014" name="Nat. Commun.">
        <title>The tobacco genome sequence and its comparison with those of tomato and potato.</title>
        <authorList>
            <person name="Sierro N."/>
            <person name="Battey J.N."/>
            <person name="Ouadi S."/>
            <person name="Bakaher N."/>
            <person name="Bovet L."/>
            <person name="Willig A."/>
            <person name="Goepfert S."/>
            <person name="Peitsch M.C."/>
            <person name="Ivanov N.V."/>
        </authorList>
    </citation>
    <scope>NUCLEOTIDE SEQUENCE [LARGE SCALE GENOMIC DNA]</scope>
</reference>
<organism evidence="1 2">
    <name type="scientific">Nicotiana tabacum</name>
    <name type="common">Common tobacco</name>
    <dbReference type="NCBI Taxonomy" id="4097"/>
    <lineage>
        <taxon>Eukaryota</taxon>
        <taxon>Viridiplantae</taxon>
        <taxon>Streptophyta</taxon>
        <taxon>Embryophyta</taxon>
        <taxon>Tracheophyta</taxon>
        <taxon>Spermatophyta</taxon>
        <taxon>Magnoliopsida</taxon>
        <taxon>eudicotyledons</taxon>
        <taxon>Gunneridae</taxon>
        <taxon>Pentapetalae</taxon>
        <taxon>asterids</taxon>
        <taxon>lamiids</taxon>
        <taxon>Solanales</taxon>
        <taxon>Solanaceae</taxon>
        <taxon>Nicotianoideae</taxon>
        <taxon>Nicotianeae</taxon>
        <taxon>Nicotiana</taxon>
    </lineage>
</organism>
<proteinExistence type="predicted"/>
<dbReference type="RefSeq" id="XP_075102207.1">
    <property type="nucleotide sequence ID" value="XM_075246106.1"/>
</dbReference>